<dbReference type="PRINTS" id="PR00039">
    <property type="entry name" value="HTHLYSR"/>
</dbReference>
<dbReference type="RefSeq" id="WP_254297041.1">
    <property type="nucleotide sequence ID" value="NZ_JAMLDX010000028.1"/>
</dbReference>
<evidence type="ECO:0000313" key="7">
    <source>
        <dbReference type="EMBL" id="MCP3733010.1"/>
    </source>
</evidence>
<dbReference type="SUPFAM" id="SSF53850">
    <property type="entry name" value="Periplasmic binding protein-like II"/>
    <property type="match status" value="1"/>
</dbReference>
<dbReference type="EMBL" id="JAMLDX010000028">
    <property type="protein sequence ID" value="MCP3733010.1"/>
    <property type="molecule type" value="Genomic_DNA"/>
</dbReference>
<dbReference type="PROSITE" id="PS50931">
    <property type="entry name" value="HTH_LYSR"/>
    <property type="match status" value="1"/>
</dbReference>
<organism evidence="7 8">
    <name type="scientific">Sphingomonas tagetis</name>
    <dbReference type="NCBI Taxonomy" id="2949092"/>
    <lineage>
        <taxon>Bacteria</taxon>
        <taxon>Pseudomonadati</taxon>
        <taxon>Pseudomonadota</taxon>
        <taxon>Alphaproteobacteria</taxon>
        <taxon>Sphingomonadales</taxon>
        <taxon>Sphingomonadaceae</taxon>
        <taxon>Sphingomonas</taxon>
    </lineage>
</organism>
<evidence type="ECO:0000256" key="1">
    <source>
        <dbReference type="ARBA" id="ARBA00009437"/>
    </source>
</evidence>
<keyword evidence="3" id="KW-0238">DNA-binding</keyword>
<dbReference type="Gene3D" id="3.40.190.290">
    <property type="match status" value="1"/>
</dbReference>
<dbReference type="AlphaFoldDB" id="A0A9X2HUR6"/>
<dbReference type="PANTHER" id="PTHR30293">
    <property type="entry name" value="TRANSCRIPTIONAL REGULATORY PROTEIN NAC-RELATED"/>
    <property type="match status" value="1"/>
</dbReference>
<dbReference type="GO" id="GO:0003677">
    <property type="term" value="F:DNA binding"/>
    <property type="evidence" value="ECO:0007669"/>
    <property type="project" value="UniProtKB-KW"/>
</dbReference>
<dbReference type="Pfam" id="PF03466">
    <property type="entry name" value="LysR_substrate"/>
    <property type="match status" value="1"/>
</dbReference>
<evidence type="ECO:0000256" key="2">
    <source>
        <dbReference type="ARBA" id="ARBA00023015"/>
    </source>
</evidence>
<dbReference type="InterPro" id="IPR000847">
    <property type="entry name" value="LysR_HTH_N"/>
</dbReference>
<evidence type="ECO:0000313" key="8">
    <source>
        <dbReference type="Proteomes" id="UP001139451"/>
    </source>
</evidence>
<comment type="similarity">
    <text evidence="1">Belongs to the LysR transcriptional regulatory family.</text>
</comment>
<gene>
    <name evidence="7" type="ORF">M9978_21585</name>
</gene>
<dbReference type="Gene3D" id="1.10.10.10">
    <property type="entry name" value="Winged helix-like DNA-binding domain superfamily/Winged helix DNA-binding domain"/>
    <property type="match status" value="1"/>
</dbReference>
<keyword evidence="8" id="KW-1185">Reference proteome</keyword>
<keyword evidence="2" id="KW-0805">Transcription regulation</keyword>
<dbReference type="SUPFAM" id="SSF46785">
    <property type="entry name" value="Winged helix' DNA-binding domain"/>
    <property type="match status" value="1"/>
</dbReference>
<sequence length="311" mass="33470">MDSKRLRGLVAIAEHGNFGRAATAMGLSQPSLSRQIALLEAEIASPLLYRNGRGASLTAEGQRLVDAARPLIWALDALPSAINDTEPQGQVVLGMPTFLSAHLAEPLFGALRARFPRLHVKLVDGFSGFVSQWLLEGRLDIAVIYAARRSPAISAEPLADEELFLFASRKLADQAVEAGILPAAGSAPIEAISRLDIILPGREHGLRRALQRAGARPDPARLLEVESLAAIRALVRHEAGWSILPRAGLTAGDNAELAMWPLGDPSMRVRLMLAFGANRPITPALRAVTSFLKAEVAQLQHRQVMSQPLAR</sequence>
<dbReference type="PANTHER" id="PTHR30293:SF0">
    <property type="entry name" value="NITROGEN ASSIMILATION REGULATORY PROTEIN NAC"/>
    <property type="match status" value="1"/>
</dbReference>
<dbReference type="FunFam" id="1.10.10.10:FF:000001">
    <property type="entry name" value="LysR family transcriptional regulator"/>
    <property type="match status" value="1"/>
</dbReference>
<evidence type="ECO:0000256" key="5">
    <source>
        <dbReference type="ARBA" id="ARBA00023163"/>
    </source>
</evidence>
<name>A0A9X2HUR6_9SPHN</name>
<dbReference type="Proteomes" id="UP001139451">
    <property type="component" value="Unassembled WGS sequence"/>
</dbReference>
<dbReference type="GO" id="GO:0003700">
    <property type="term" value="F:DNA-binding transcription factor activity"/>
    <property type="evidence" value="ECO:0007669"/>
    <property type="project" value="InterPro"/>
</dbReference>
<dbReference type="Pfam" id="PF00126">
    <property type="entry name" value="HTH_1"/>
    <property type="match status" value="1"/>
</dbReference>
<evidence type="ECO:0000259" key="6">
    <source>
        <dbReference type="PROSITE" id="PS50931"/>
    </source>
</evidence>
<reference evidence="7" key="1">
    <citation type="submission" date="2022-05" db="EMBL/GenBank/DDBJ databases">
        <title>Sphingomonas sp. strain MG17 Genome sequencing and assembly.</title>
        <authorList>
            <person name="Kim I."/>
        </authorList>
    </citation>
    <scope>NUCLEOTIDE SEQUENCE</scope>
    <source>
        <strain evidence="7">MG17</strain>
    </source>
</reference>
<keyword evidence="5" id="KW-0804">Transcription</keyword>
<protein>
    <submittedName>
        <fullName evidence="7">LysR substrate-binding domain-containing protein</fullName>
    </submittedName>
</protein>
<comment type="caution">
    <text evidence="7">The sequence shown here is derived from an EMBL/GenBank/DDBJ whole genome shotgun (WGS) entry which is preliminary data.</text>
</comment>
<proteinExistence type="inferred from homology"/>
<dbReference type="GO" id="GO:2000142">
    <property type="term" value="P:regulation of DNA-templated transcription initiation"/>
    <property type="evidence" value="ECO:0007669"/>
    <property type="project" value="TreeGrafter"/>
</dbReference>
<keyword evidence="4" id="KW-0010">Activator</keyword>
<evidence type="ECO:0000256" key="3">
    <source>
        <dbReference type="ARBA" id="ARBA00023125"/>
    </source>
</evidence>
<accession>A0A9X2HUR6</accession>
<feature type="domain" description="HTH lysR-type" evidence="6">
    <location>
        <begin position="1"/>
        <end position="58"/>
    </location>
</feature>
<dbReference type="InterPro" id="IPR036388">
    <property type="entry name" value="WH-like_DNA-bd_sf"/>
</dbReference>
<evidence type="ECO:0000256" key="4">
    <source>
        <dbReference type="ARBA" id="ARBA00023159"/>
    </source>
</evidence>
<dbReference type="InterPro" id="IPR036390">
    <property type="entry name" value="WH_DNA-bd_sf"/>
</dbReference>
<dbReference type="InterPro" id="IPR005119">
    <property type="entry name" value="LysR_subst-bd"/>
</dbReference>